<feature type="transmembrane region" description="Helical" evidence="1">
    <location>
        <begin position="88"/>
        <end position="107"/>
    </location>
</feature>
<dbReference type="Gene3D" id="1.20.120.1200">
    <property type="entry name" value="NADH-ubiquinone/plastoquinone oxidoreductase chain 6, subunit NuoJ"/>
    <property type="match status" value="1"/>
</dbReference>
<gene>
    <name evidence="2" type="ORF">S01H1_31030</name>
</gene>
<protein>
    <recommendedName>
        <fullName evidence="3">NADH-quinone oxidoreductase subunit J</fullName>
    </recommendedName>
</protein>
<keyword evidence="1" id="KW-1133">Transmembrane helix</keyword>
<keyword evidence="1" id="KW-0812">Transmembrane</keyword>
<reference evidence="2" key="1">
    <citation type="journal article" date="2014" name="Front. Microbiol.">
        <title>High frequency of phylogenetically diverse reductive dehalogenase-homologous genes in deep subseafloor sedimentary metagenomes.</title>
        <authorList>
            <person name="Kawai M."/>
            <person name="Futagami T."/>
            <person name="Toyoda A."/>
            <person name="Takaki Y."/>
            <person name="Nishi S."/>
            <person name="Hori S."/>
            <person name="Arai W."/>
            <person name="Tsubouchi T."/>
            <person name="Morono Y."/>
            <person name="Uchiyama I."/>
            <person name="Ito T."/>
            <person name="Fujiyama A."/>
            <person name="Inagaki F."/>
            <person name="Takami H."/>
        </authorList>
    </citation>
    <scope>NUCLEOTIDE SEQUENCE</scope>
    <source>
        <strain evidence="2">Expedition CK06-06</strain>
    </source>
</reference>
<evidence type="ECO:0008006" key="3">
    <source>
        <dbReference type="Google" id="ProtNLM"/>
    </source>
</evidence>
<name>X0T278_9ZZZZ</name>
<dbReference type="PANTHER" id="PTHR33269:SF17">
    <property type="entry name" value="NADH-UBIQUINONE OXIDOREDUCTASE CHAIN 6"/>
    <property type="match status" value="1"/>
</dbReference>
<comment type="caution">
    <text evidence="2">The sequence shown here is derived from an EMBL/GenBank/DDBJ whole genome shotgun (WGS) entry which is preliminary data.</text>
</comment>
<dbReference type="InterPro" id="IPR001457">
    <property type="entry name" value="NADH_UbQ/plastoQ_OxRdtase_su6"/>
</dbReference>
<keyword evidence="1" id="KW-0472">Membrane</keyword>
<feature type="transmembrane region" description="Helical" evidence="1">
    <location>
        <begin position="137"/>
        <end position="159"/>
    </location>
</feature>
<proteinExistence type="predicted"/>
<evidence type="ECO:0000313" key="2">
    <source>
        <dbReference type="EMBL" id="GAF87573.1"/>
    </source>
</evidence>
<organism evidence="2">
    <name type="scientific">marine sediment metagenome</name>
    <dbReference type="NCBI Taxonomy" id="412755"/>
    <lineage>
        <taxon>unclassified sequences</taxon>
        <taxon>metagenomes</taxon>
        <taxon>ecological metagenomes</taxon>
    </lineage>
</organism>
<dbReference type="GO" id="GO:0008137">
    <property type="term" value="F:NADH dehydrogenase (ubiquinone) activity"/>
    <property type="evidence" value="ECO:0007669"/>
    <property type="project" value="InterPro"/>
</dbReference>
<sequence length="164" mass="17413">MGLDAAFWIMAVIGVVAALSVVFLRNVFRAALALVLCFITVAGLYITLSADFLAAVQILVYVGAISVLIILAIMMTRDVQKGSPSNKMKFPVFVIAAVLLGIMIYTVTTTPWAISDEAPLTPTTIPLANSLFSESGFILPVEIAAMLLLAAILGAIVIAREKDK</sequence>
<accession>X0T278</accession>
<feature type="transmembrane region" description="Helical" evidence="1">
    <location>
        <begin position="54"/>
        <end position="76"/>
    </location>
</feature>
<dbReference type="AlphaFoldDB" id="X0T278"/>
<evidence type="ECO:0000256" key="1">
    <source>
        <dbReference type="SAM" id="Phobius"/>
    </source>
</evidence>
<dbReference type="PANTHER" id="PTHR33269">
    <property type="entry name" value="NADH-UBIQUINONE OXIDOREDUCTASE CHAIN 6"/>
    <property type="match status" value="1"/>
</dbReference>
<dbReference type="Pfam" id="PF00499">
    <property type="entry name" value="Oxidored_q3"/>
    <property type="match status" value="1"/>
</dbReference>
<dbReference type="EMBL" id="BARS01019124">
    <property type="protein sequence ID" value="GAF87573.1"/>
    <property type="molecule type" value="Genomic_DNA"/>
</dbReference>
<feature type="transmembrane region" description="Helical" evidence="1">
    <location>
        <begin position="31"/>
        <end position="48"/>
    </location>
</feature>
<feature type="transmembrane region" description="Helical" evidence="1">
    <location>
        <begin position="6"/>
        <end position="24"/>
    </location>
</feature>
<dbReference type="InterPro" id="IPR042106">
    <property type="entry name" value="Nuo/plastoQ_OxRdtase_6_NuoJ"/>
</dbReference>